<comment type="similarity">
    <text evidence="2">Belongs to the ZapA family. Type 1 subfamily.</text>
</comment>
<dbReference type="GO" id="GO:0000917">
    <property type="term" value="P:division septum assembly"/>
    <property type="evidence" value="ECO:0007669"/>
    <property type="project" value="UniProtKB-KW"/>
</dbReference>
<dbReference type="PANTHER" id="PTHR34981:SF1">
    <property type="entry name" value="CELL DIVISION PROTEIN ZAPA"/>
    <property type="match status" value="1"/>
</dbReference>
<dbReference type="Gene3D" id="1.20.5.50">
    <property type="match status" value="1"/>
</dbReference>
<evidence type="ECO:0000256" key="8">
    <source>
        <dbReference type="ARBA" id="ARBA00023306"/>
    </source>
</evidence>
<evidence type="ECO:0000256" key="9">
    <source>
        <dbReference type="ARBA" id="ARBA00024910"/>
    </source>
</evidence>
<dbReference type="InterPro" id="IPR007838">
    <property type="entry name" value="Cell_div_ZapA-like"/>
</dbReference>
<dbReference type="GO" id="GO:0005829">
    <property type="term" value="C:cytosol"/>
    <property type="evidence" value="ECO:0007669"/>
    <property type="project" value="TreeGrafter"/>
</dbReference>
<keyword evidence="8" id="KW-0131">Cell cycle</keyword>
<dbReference type="GO" id="GO:0000921">
    <property type="term" value="P:septin ring assembly"/>
    <property type="evidence" value="ECO:0007669"/>
    <property type="project" value="TreeGrafter"/>
</dbReference>
<name>A0AAF0ALD9_9GAMM</name>
<dbReference type="InterPro" id="IPR036192">
    <property type="entry name" value="Cell_div_ZapA-like_sf"/>
</dbReference>
<accession>A0AAF0ALD9</accession>
<dbReference type="PANTHER" id="PTHR34981">
    <property type="entry name" value="CELL DIVISION PROTEIN ZAPA"/>
    <property type="match status" value="1"/>
</dbReference>
<dbReference type="SUPFAM" id="SSF102829">
    <property type="entry name" value="Cell division protein ZapA-like"/>
    <property type="match status" value="1"/>
</dbReference>
<dbReference type="KEGG" id="dce:O6P33_02605"/>
<evidence type="ECO:0000256" key="11">
    <source>
        <dbReference type="ARBA" id="ARBA00033158"/>
    </source>
</evidence>
<evidence type="ECO:0000256" key="10">
    <source>
        <dbReference type="ARBA" id="ARBA00026068"/>
    </source>
</evidence>
<reference evidence="12 13" key="1">
    <citation type="submission" date="2022-12" db="EMBL/GenBank/DDBJ databases">
        <title>Coexistence and Characterization of a Novel Tigecycline Resistance gene tet(X) variant and blaNDM-1 in a Pseudomonas caeni Isolate of Chicken Origin.</title>
        <authorList>
            <person name="Lu X."/>
            <person name="Zhang L."/>
            <person name="Li R."/>
            <person name="Wang Z."/>
        </authorList>
    </citation>
    <scope>NUCLEOTIDE SEQUENCE [LARGE SCALE GENOMIC DNA]</scope>
    <source>
        <strain evidence="12 13">CE14</strain>
    </source>
</reference>
<evidence type="ECO:0000256" key="2">
    <source>
        <dbReference type="ARBA" id="ARBA00010074"/>
    </source>
</evidence>
<keyword evidence="6" id="KW-0175">Coiled coil</keyword>
<evidence type="ECO:0000256" key="6">
    <source>
        <dbReference type="ARBA" id="ARBA00023054"/>
    </source>
</evidence>
<comment type="function">
    <text evidence="9">Activator of cell division through the inhibition of FtsZ GTPase activity, therefore promoting FtsZ assembly into bundles of protofilaments necessary for the formation of the division Z ring. It is recruited early at mid-cell but it is not essential for cell division.</text>
</comment>
<evidence type="ECO:0000256" key="4">
    <source>
        <dbReference type="ARBA" id="ARBA00022490"/>
    </source>
</evidence>
<evidence type="ECO:0000256" key="5">
    <source>
        <dbReference type="ARBA" id="ARBA00022618"/>
    </source>
</evidence>
<evidence type="ECO:0000256" key="1">
    <source>
        <dbReference type="ARBA" id="ARBA00004496"/>
    </source>
</evidence>
<dbReference type="GO" id="GO:0043093">
    <property type="term" value="P:FtsZ-dependent cytokinesis"/>
    <property type="evidence" value="ECO:0007669"/>
    <property type="project" value="TreeGrafter"/>
</dbReference>
<gene>
    <name evidence="12" type="ORF">O6P33_02605</name>
</gene>
<dbReference type="Pfam" id="PF05164">
    <property type="entry name" value="ZapA"/>
    <property type="match status" value="1"/>
</dbReference>
<keyword evidence="13" id="KW-1185">Reference proteome</keyword>
<keyword evidence="5 12" id="KW-0132">Cell division</keyword>
<proteinExistence type="inferred from homology"/>
<organism evidence="12 13">
    <name type="scientific">Denitrificimonas caeni</name>
    <dbReference type="NCBI Taxonomy" id="521720"/>
    <lineage>
        <taxon>Bacteria</taxon>
        <taxon>Pseudomonadati</taxon>
        <taxon>Pseudomonadota</taxon>
        <taxon>Gammaproteobacteria</taxon>
        <taxon>Pseudomonadales</taxon>
        <taxon>Pseudomonadaceae</taxon>
        <taxon>Denitrificimonas</taxon>
    </lineage>
</organism>
<dbReference type="EMBL" id="CP114976">
    <property type="protein sequence ID" value="WBE25752.1"/>
    <property type="molecule type" value="Genomic_DNA"/>
</dbReference>
<evidence type="ECO:0000256" key="7">
    <source>
        <dbReference type="ARBA" id="ARBA00023210"/>
    </source>
</evidence>
<comment type="subcellular location">
    <subcellularLocation>
        <location evidence="1">Cytoplasm</location>
    </subcellularLocation>
</comment>
<keyword evidence="4" id="KW-0963">Cytoplasm</keyword>
<keyword evidence="7" id="KW-0717">Septation</keyword>
<comment type="subunit">
    <text evidence="10">Homodimer. Interacts with FtsZ.</text>
</comment>
<dbReference type="Gene3D" id="3.30.160.880">
    <property type="entry name" value="Cell division protein ZapA protomer, N-terminal domain"/>
    <property type="match status" value="1"/>
</dbReference>
<dbReference type="GO" id="GO:0032153">
    <property type="term" value="C:cell division site"/>
    <property type="evidence" value="ECO:0007669"/>
    <property type="project" value="TreeGrafter"/>
</dbReference>
<dbReference type="GO" id="GO:0030428">
    <property type="term" value="C:cell septum"/>
    <property type="evidence" value="ECO:0007669"/>
    <property type="project" value="TreeGrafter"/>
</dbReference>
<dbReference type="Proteomes" id="UP001212189">
    <property type="component" value="Chromosome"/>
</dbReference>
<dbReference type="RefSeq" id="WP_269818694.1">
    <property type="nucleotide sequence ID" value="NZ_CP114976.1"/>
</dbReference>
<sequence>MTQSQTITVRILDKDYHIACPASESTNLERAAEYLDKKMREIRRTGKVIGTERVAVMAALNITHELHSKQSAALLDGENTELIQQLVARVNQSLDVSE</sequence>
<evidence type="ECO:0000313" key="13">
    <source>
        <dbReference type="Proteomes" id="UP001212189"/>
    </source>
</evidence>
<evidence type="ECO:0000256" key="3">
    <source>
        <dbReference type="ARBA" id="ARBA00015195"/>
    </source>
</evidence>
<protein>
    <recommendedName>
        <fullName evidence="3">Cell division protein ZapA</fullName>
    </recommendedName>
    <alternativeName>
        <fullName evidence="11">Z ring-associated protein ZapA</fullName>
    </alternativeName>
</protein>
<dbReference type="AlphaFoldDB" id="A0AAF0ALD9"/>
<dbReference type="InterPro" id="IPR042233">
    <property type="entry name" value="Cell_div_ZapA_N"/>
</dbReference>
<evidence type="ECO:0000313" key="12">
    <source>
        <dbReference type="EMBL" id="WBE25752.1"/>
    </source>
</evidence>